<dbReference type="Proteomes" id="UP000193309">
    <property type="component" value="Unassembled WGS sequence"/>
</dbReference>
<evidence type="ECO:0000256" key="1">
    <source>
        <dbReference type="ARBA" id="ARBA00004651"/>
    </source>
</evidence>
<name>A0A1X7ILS5_9CORY</name>
<dbReference type="RefSeq" id="WP_085548931.1">
    <property type="nucleotide sequence ID" value="NZ_FXAR01000002.1"/>
</dbReference>
<feature type="transmembrane region" description="Helical" evidence="6">
    <location>
        <begin position="723"/>
        <end position="742"/>
    </location>
</feature>
<evidence type="ECO:0000256" key="3">
    <source>
        <dbReference type="ARBA" id="ARBA00022692"/>
    </source>
</evidence>
<feature type="transmembrane region" description="Helical" evidence="6">
    <location>
        <begin position="595"/>
        <end position="614"/>
    </location>
</feature>
<evidence type="ECO:0000256" key="4">
    <source>
        <dbReference type="ARBA" id="ARBA00022989"/>
    </source>
</evidence>
<evidence type="ECO:0000256" key="5">
    <source>
        <dbReference type="ARBA" id="ARBA00023136"/>
    </source>
</evidence>
<keyword evidence="5 6" id="KW-0472">Membrane</keyword>
<dbReference type="InterPro" id="IPR000731">
    <property type="entry name" value="SSD"/>
</dbReference>
<organism evidence="8 9">
    <name type="scientific">Corynebacterium pollutisoli</name>
    <dbReference type="NCBI Taxonomy" id="1610489"/>
    <lineage>
        <taxon>Bacteria</taxon>
        <taxon>Bacillati</taxon>
        <taxon>Actinomycetota</taxon>
        <taxon>Actinomycetes</taxon>
        <taxon>Mycobacteriales</taxon>
        <taxon>Corynebacteriaceae</taxon>
        <taxon>Corynebacterium</taxon>
    </lineage>
</organism>
<keyword evidence="9" id="KW-1185">Reference proteome</keyword>
<feature type="transmembrane region" description="Helical" evidence="6">
    <location>
        <begin position="654"/>
        <end position="675"/>
    </location>
</feature>
<dbReference type="Gene3D" id="1.20.1640.10">
    <property type="entry name" value="Multidrug efflux transporter AcrB transmembrane domain"/>
    <property type="match status" value="2"/>
</dbReference>
<keyword evidence="4 6" id="KW-1133">Transmembrane helix</keyword>
<dbReference type="PANTHER" id="PTHR33406">
    <property type="entry name" value="MEMBRANE PROTEIN MJ1562-RELATED"/>
    <property type="match status" value="1"/>
</dbReference>
<feature type="transmembrane region" description="Helical" evidence="6">
    <location>
        <begin position="266"/>
        <end position="287"/>
    </location>
</feature>
<dbReference type="SUPFAM" id="SSF82866">
    <property type="entry name" value="Multidrug efflux transporter AcrB transmembrane domain"/>
    <property type="match status" value="2"/>
</dbReference>
<reference evidence="9" key="1">
    <citation type="submission" date="2017-04" db="EMBL/GenBank/DDBJ databases">
        <authorList>
            <person name="Varghese N."/>
            <person name="Submissions S."/>
        </authorList>
    </citation>
    <scope>NUCLEOTIDE SEQUENCE [LARGE SCALE GENOMIC DNA]</scope>
    <source>
        <strain evidence="9">VDS</strain>
    </source>
</reference>
<feature type="transmembrane region" description="Helical" evidence="6">
    <location>
        <begin position="409"/>
        <end position="429"/>
    </location>
</feature>
<comment type="subcellular location">
    <subcellularLocation>
        <location evidence="1">Cell membrane</location>
        <topology evidence="1">Multi-pass membrane protein</topology>
    </subcellularLocation>
</comment>
<dbReference type="PANTHER" id="PTHR33406:SF13">
    <property type="entry name" value="MEMBRANE PROTEIN YDFJ"/>
    <property type="match status" value="1"/>
</dbReference>
<sequence>MAKFLFKLGRWSFHRKWIVILLWLVTLAGVAGAAVSFQKPFSNEFSIGGTPAIEATKVLVQKFPEGGNPVNAAGVNVVFAAPEGEQLADPENSAAIDTVVTHIRDNLPDLTGTERFGNPVEVSPALQEGVVEMMTEQGLPEETARDDAYNLRMLSDDGRIGYTTFTIDVPSSMDVTDEHRRIVNEAMDMGREQGITVEAGGAGFGDPITVKTSSEIIGLAIAFVVLIVTFGSLIAAGLPVLTAVIGVGIGALTIMIATAFVELNNITPVLAVMIGLAVGIDYALFILSRYRAERTRMPADEAAGMAVGTAGSAVVFAGATVIIALAALTIVNIEFLTAMGLSAAFTVFVAVLVALTFIPALLGVLGDRTFKGRVPGVAGNRLKKDVRDGKRRRAKPTMGNRWIRFVRRVPGLVMAVVVLTLGALSYPVLNMELSLPSDSTSNLDTTQRKSADLMAEGFGEGVNAPFLVIVDADDVNPDAPALAPLVQAQESMAAEGEPVDRREAAVTSSYLYTVGQLKNVGGVQHAQLIGMNPDTNAAQILVTPFTGPDDQYTTQVSHALREQGEQIADATGADIGLTGLTAVQMDITERLSGAMPLYLGIVVGLAIFLLLGVFRSVMVPLVAGLGFLLSVGAAFGMTVLVWQEGLWDLVNTPAPLISFMPIFLIGVTFGLAMDYQVFLVTRMREHYINLRVKAHENPDPDTPRAVSRLDAVEESTIVGFTRGARVVTAAALIMIAVFIAFIDQPLPFIQIFGFALGVGVFFDAFFVRMALVPATMFLMGNATWWIPRWLNRLIPRMDIEGAALEKEWEERHAAEQLHRKEMEKVTP</sequence>
<protein>
    <submittedName>
        <fullName evidence="8">Putative drug exporter of the RND superfamily</fullName>
    </submittedName>
</protein>
<dbReference type="InterPro" id="IPR050545">
    <property type="entry name" value="Mycobact_MmpL"/>
</dbReference>
<dbReference type="GO" id="GO:0005886">
    <property type="term" value="C:plasma membrane"/>
    <property type="evidence" value="ECO:0007669"/>
    <property type="project" value="UniProtKB-SubCell"/>
</dbReference>
<dbReference type="InterPro" id="IPR004869">
    <property type="entry name" value="MMPL_dom"/>
</dbReference>
<feature type="transmembrane region" description="Helical" evidence="6">
    <location>
        <begin position="343"/>
        <end position="365"/>
    </location>
</feature>
<dbReference type="Pfam" id="PF03176">
    <property type="entry name" value="MMPL"/>
    <property type="match status" value="2"/>
</dbReference>
<dbReference type="STRING" id="1610489.SAMN06295981_0773"/>
<dbReference type="PROSITE" id="PS50156">
    <property type="entry name" value="SSD"/>
    <property type="match status" value="1"/>
</dbReference>
<keyword evidence="2" id="KW-1003">Cell membrane</keyword>
<evidence type="ECO:0000313" key="8">
    <source>
        <dbReference type="EMBL" id="SMG15806.1"/>
    </source>
</evidence>
<accession>A0A1X7ILS5</accession>
<keyword evidence="3 6" id="KW-0812">Transmembrane</keyword>
<dbReference type="EMBL" id="FXAR01000002">
    <property type="protein sequence ID" value="SMG15806.1"/>
    <property type="molecule type" value="Genomic_DNA"/>
</dbReference>
<feature type="transmembrane region" description="Helical" evidence="6">
    <location>
        <begin position="621"/>
        <end position="642"/>
    </location>
</feature>
<dbReference type="AlphaFoldDB" id="A0A1X7ILS5"/>
<proteinExistence type="predicted"/>
<evidence type="ECO:0000256" key="2">
    <source>
        <dbReference type="ARBA" id="ARBA00022475"/>
    </source>
</evidence>
<evidence type="ECO:0000256" key="6">
    <source>
        <dbReference type="SAM" id="Phobius"/>
    </source>
</evidence>
<evidence type="ECO:0000313" key="9">
    <source>
        <dbReference type="Proteomes" id="UP000193309"/>
    </source>
</evidence>
<feature type="transmembrane region" description="Helical" evidence="6">
    <location>
        <begin position="240"/>
        <end position="260"/>
    </location>
</feature>
<dbReference type="OrthoDB" id="7051771at2"/>
<feature type="domain" description="SSD" evidence="7">
    <location>
        <begin position="233"/>
        <end position="364"/>
    </location>
</feature>
<feature type="transmembrane region" description="Helical" evidence="6">
    <location>
        <begin position="307"/>
        <end position="331"/>
    </location>
</feature>
<gene>
    <name evidence="8" type="ORF">SAMN06295981_0773</name>
</gene>
<evidence type="ECO:0000259" key="7">
    <source>
        <dbReference type="PROSITE" id="PS50156"/>
    </source>
</evidence>
<feature type="transmembrane region" description="Helical" evidence="6">
    <location>
        <begin position="216"/>
        <end position="235"/>
    </location>
</feature>